<comment type="caution">
    <text evidence="1">The sequence shown here is derived from an EMBL/GenBank/DDBJ whole genome shotgun (WGS) entry which is preliminary data.</text>
</comment>
<organism evidence="1 2">
    <name type="scientific">Penicillium thymicola</name>
    <dbReference type="NCBI Taxonomy" id="293382"/>
    <lineage>
        <taxon>Eukaryota</taxon>
        <taxon>Fungi</taxon>
        <taxon>Dikarya</taxon>
        <taxon>Ascomycota</taxon>
        <taxon>Pezizomycotina</taxon>
        <taxon>Eurotiomycetes</taxon>
        <taxon>Eurotiomycetidae</taxon>
        <taxon>Eurotiales</taxon>
        <taxon>Aspergillaceae</taxon>
        <taxon>Penicillium</taxon>
    </lineage>
</organism>
<dbReference type="EMBL" id="LACB01000326">
    <property type="protein sequence ID" value="KAJ9484604.1"/>
    <property type="molecule type" value="Genomic_DNA"/>
</dbReference>
<keyword evidence="2" id="KW-1185">Reference proteome</keyword>
<reference evidence="1" key="1">
    <citation type="submission" date="2015-06" db="EMBL/GenBank/DDBJ databases">
        <authorList>
            <person name="Nguyen H."/>
        </authorList>
    </citation>
    <scope>NUCLEOTIDE SEQUENCE</scope>
    <source>
        <strain evidence="1">DAOM 180753</strain>
    </source>
</reference>
<gene>
    <name evidence="1" type="ORF">VN97_g8760</name>
</gene>
<accession>A0AAI9X5W9</accession>
<protein>
    <submittedName>
        <fullName evidence="1">Uncharacterized protein</fullName>
    </submittedName>
</protein>
<dbReference type="AlphaFoldDB" id="A0AAI9X5W9"/>
<dbReference type="Proteomes" id="UP001227192">
    <property type="component" value="Unassembled WGS sequence"/>
</dbReference>
<reference evidence="1" key="2">
    <citation type="journal article" date="2016" name="Fungal Biol.">
        <title>Ochratoxin A production by Penicillium thymicola.</title>
        <authorList>
            <person name="Nguyen H.D.T."/>
            <person name="McMullin D.R."/>
            <person name="Ponomareva E."/>
            <person name="Riley R."/>
            <person name="Pomraning K.R."/>
            <person name="Baker S.E."/>
            <person name="Seifert K.A."/>
        </authorList>
    </citation>
    <scope>NUCLEOTIDE SEQUENCE</scope>
    <source>
        <strain evidence="1">DAOM 180753</strain>
    </source>
</reference>
<proteinExistence type="predicted"/>
<evidence type="ECO:0000313" key="2">
    <source>
        <dbReference type="Proteomes" id="UP001227192"/>
    </source>
</evidence>
<name>A0AAI9X5W9_PENTH</name>
<evidence type="ECO:0000313" key="1">
    <source>
        <dbReference type="EMBL" id="KAJ9484604.1"/>
    </source>
</evidence>
<sequence>MVNKFGWEMFVAPGVQNSDGTGRWAVKRRLALQSYGWKDGRFWPQKWSFSASVSQVLIFYSYVTSGC</sequence>